<dbReference type="InterPro" id="IPR010712">
    <property type="entry name" value="Arsenical-R_ArsD"/>
</dbReference>
<comment type="caution">
    <text evidence="1">The sequence shown here is derived from an EMBL/GenBank/DDBJ whole genome shotgun (WGS) entry which is preliminary data.</text>
</comment>
<dbReference type="Gene3D" id="3.40.30.10">
    <property type="entry name" value="Glutaredoxin"/>
    <property type="match status" value="1"/>
</dbReference>
<organism evidence="1 2">
    <name type="scientific">Thioalkalivibrio halophilus</name>
    <dbReference type="NCBI Taxonomy" id="252474"/>
    <lineage>
        <taxon>Bacteria</taxon>
        <taxon>Pseudomonadati</taxon>
        <taxon>Pseudomonadota</taxon>
        <taxon>Gammaproteobacteria</taxon>
        <taxon>Chromatiales</taxon>
        <taxon>Ectothiorhodospiraceae</taxon>
        <taxon>Thioalkalivibrio</taxon>
    </lineage>
</organism>
<evidence type="ECO:0000313" key="1">
    <source>
        <dbReference type="EMBL" id="OOC11533.1"/>
    </source>
</evidence>
<dbReference type="GO" id="GO:0045892">
    <property type="term" value="P:negative regulation of DNA-templated transcription"/>
    <property type="evidence" value="ECO:0007669"/>
    <property type="project" value="InterPro"/>
</dbReference>
<dbReference type="Proteomes" id="UP000189177">
    <property type="component" value="Unassembled WGS sequence"/>
</dbReference>
<proteinExistence type="predicted"/>
<dbReference type="GO" id="GO:0003677">
    <property type="term" value="F:DNA binding"/>
    <property type="evidence" value="ECO:0007669"/>
    <property type="project" value="InterPro"/>
</dbReference>
<dbReference type="EMBL" id="MUZR01000001">
    <property type="protein sequence ID" value="OOC11533.1"/>
    <property type="molecule type" value="Genomic_DNA"/>
</dbReference>
<sequence>MTAIRVYDPSMCCNTGVCGADVDQRLVDFAADVRWAQDRGADVERMNLAQQPTAFAENPKVRAFLEEHGEGGLPLILVDGEAAISGRYPDRAELAHLAGIPAPEEVSGSPQAGDGCCGPARDTGCC</sequence>
<dbReference type="OrthoDB" id="9801358at2"/>
<gene>
    <name evidence="1" type="ORF">B1A74_00020</name>
</gene>
<dbReference type="Pfam" id="PF06953">
    <property type="entry name" value="ArsD"/>
    <property type="match status" value="1"/>
</dbReference>
<dbReference type="GO" id="GO:0046685">
    <property type="term" value="P:response to arsenic-containing substance"/>
    <property type="evidence" value="ECO:0007669"/>
    <property type="project" value="InterPro"/>
</dbReference>
<name>A0A1V3A369_9GAMM</name>
<accession>A0A1V3A369</accession>
<reference evidence="1 2" key="1">
    <citation type="submission" date="2017-02" db="EMBL/GenBank/DDBJ databases">
        <title>Genomic diversity within the haloalkaliphilic genus Thioalkalivibrio.</title>
        <authorList>
            <person name="Ahn A.-C."/>
            <person name="Meier-Kolthoff J."/>
            <person name="Overmars L."/>
            <person name="Richter M."/>
            <person name="Woyke T."/>
            <person name="Sorokin D.Y."/>
            <person name="Muyzer G."/>
        </authorList>
    </citation>
    <scope>NUCLEOTIDE SEQUENCE [LARGE SCALE GENOMIC DNA]</scope>
    <source>
        <strain evidence="1 2">HL17</strain>
    </source>
</reference>
<evidence type="ECO:0000313" key="2">
    <source>
        <dbReference type="Proteomes" id="UP000189177"/>
    </source>
</evidence>
<protein>
    <submittedName>
        <fullName evidence="1">Arsenical resistance operon transcriptional repressor ArsD</fullName>
    </submittedName>
</protein>
<keyword evidence="2" id="KW-1185">Reference proteome</keyword>
<dbReference type="STRING" id="252474.B1A74_00020"/>
<dbReference type="AlphaFoldDB" id="A0A1V3A369"/>
<dbReference type="RefSeq" id="WP_018947138.1">
    <property type="nucleotide sequence ID" value="NZ_MUZR01000001.1"/>
</dbReference>
<dbReference type="NCBIfam" id="NF033727">
    <property type="entry name" value="chaperon_ArsD"/>
    <property type="match status" value="1"/>
</dbReference>